<dbReference type="OrthoDB" id="1734804at2759"/>
<name>A0A6J5W8H9_PRUAR</name>
<dbReference type="AlphaFoldDB" id="A0A6J5W8H9"/>
<protein>
    <submittedName>
        <fullName evidence="1">Uncharacterized protein</fullName>
    </submittedName>
</protein>
<accession>A0A6J5W8H9</accession>
<sequence length="147" mass="16876">MGVMKQEQPERYLRLEHLLVRTYFDPNEAYQESTKEKRHAQIAQALAAEVTVVPPSRLMAPIGQALKWQQHQGLLPPGTQTAAMKQDADDLYPTTLSHTIKFGTKSHAEYARFSPDGQFLISCSMDEFIEVYMIEMLLFRMETLDEI</sequence>
<dbReference type="GO" id="GO:0000398">
    <property type="term" value="P:mRNA splicing, via spliceosome"/>
    <property type="evidence" value="ECO:0007669"/>
    <property type="project" value="InterPro"/>
</dbReference>
<reference evidence="2" key="1">
    <citation type="journal article" date="2020" name="Genome Biol.">
        <title>Gamete binning: chromosome-level and haplotype-resolved genome assembly enabled by high-throughput single-cell sequencing of gamete genomes.</title>
        <authorList>
            <person name="Campoy J.A."/>
            <person name="Sun H."/>
            <person name="Goel M."/>
            <person name="Jiao W.-B."/>
            <person name="Folz-Donahue K."/>
            <person name="Wang N."/>
            <person name="Rubio M."/>
            <person name="Liu C."/>
            <person name="Kukat C."/>
            <person name="Ruiz D."/>
            <person name="Huettel B."/>
            <person name="Schneeberger K."/>
        </authorList>
    </citation>
    <scope>NUCLEOTIDE SEQUENCE [LARGE SCALE GENOMIC DNA]</scope>
    <source>
        <strain evidence="2">cv. Rojo Pasion</strain>
    </source>
</reference>
<gene>
    <name evidence="1" type="ORF">ORAREDHAP_LOCUS9884</name>
</gene>
<evidence type="ECO:0000313" key="1">
    <source>
        <dbReference type="EMBL" id="CAB4297846.1"/>
    </source>
</evidence>
<keyword evidence="2" id="KW-1185">Reference proteome</keyword>
<evidence type="ECO:0000313" key="2">
    <source>
        <dbReference type="Proteomes" id="UP000507245"/>
    </source>
</evidence>
<proteinExistence type="predicted"/>
<organism evidence="1 2">
    <name type="scientific">Prunus armeniaca</name>
    <name type="common">Apricot</name>
    <name type="synonym">Armeniaca vulgaris</name>
    <dbReference type="NCBI Taxonomy" id="36596"/>
    <lineage>
        <taxon>Eukaryota</taxon>
        <taxon>Viridiplantae</taxon>
        <taxon>Streptophyta</taxon>
        <taxon>Embryophyta</taxon>
        <taxon>Tracheophyta</taxon>
        <taxon>Spermatophyta</taxon>
        <taxon>Magnoliopsida</taxon>
        <taxon>eudicotyledons</taxon>
        <taxon>Gunneridae</taxon>
        <taxon>Pentapetalae</taxon>
        <taxon>rosids</taxon>
        <taxon>fabids</taxon>
        <taxon>Rosales</taxon>
        <taxon>Rosaceae</taxon>
        <taxon>Amygdaloideae</taxon>
        <taxon>Amygdaleae</taxon>
        <taxon>Prunus</taxon>
    </lineage>
</organism>
<dbReference type="PANTHER" id="PTHR22848">
    <property type="entry name" value="WD40 REPEAT PROTEIN"/>
    <property type="match status" value="1"/>
</dbReference>
<dbReference type="InterPro" id="IPR045184">
    <property type="entry name" value="SMU1"/>
</dbReference>
<dbReference type="Proteomes" id="UP000507245">
    <property type="component" value="Unassembled WGS sequence"/>
</dbReference>
<dbReference type="EMBL" id="CAEKKB010000001">
    <property type="protein sequence ID" value="CAB4297846.1"/>
    <property type="molecule type" value="Genomic_DNA"/>
</dbReference>